<dbReference type="RefSeq" id="WP_211323164.1">
    <property type="nucleotide sequence ID" value="NZ_FOKG01000017.1"/>
</dbReference>
<accession>A0A1I1BZM2</accession>
<dbReference type="Gene3D" id="3.20.20.70">
    <property type="entry name" value="Aldolase class I"/>
    <property type="match status" value="1"/>
</dbReference>
<dbReference type="AlphaFoldDB" id="A0A1I1BZM2"/>
<keyword evidence="3" id="KW-1185">Reference proteome</keyword>
<feature type="active site" description="Schiff-base intermediate with dihydroxyacetone-P" evidence="1">
    <location>
        <position position="152"/>
    </location>
</feature>
<evidence type="ECO:0000313" key="2">
    <source>
        <dbReference type="EMBL" id="SFB53773.1"/>
    </source>
</evidence>
<dbReference type="Pfam" id="PF01791">
    <property type="entry name" value="DeoC"/>
    <property type="match status" value="1"/>
</dbReference>
<feature type="active site" description="Proton donor" evidence="1">
    <location>
        <position position="120"/>
    </location>
</feature>
<dbReference type="PANTHER" id="PTHR47916">
    <property type="entry name" value="FRUCTOSE-BISPHOSPHATE ALDOLASE CLASS 1"/>
    <property type="match status" value="1"/>
</dbReference>
<proteinExistence type="predicted"/>
<dbReference type="PANTHER" id="PTHR47916:SF1">
    <property type="entry name" value="3-HYDROXY-5-PHOSPHONOOXYPENTANE-2,4-DIONE THIOLASE"/>
    <property type="match status" value="1"/>
</dbReference>
<dbReference type="EMBL" id="FOKG01000017">
    <property type="protein sequence ID" value="SFB53773.1"/>
    <property type="molecule type" value="Genomic_DNA"/>
</dbReference>
<dbReference type="Proteomes" id="UP000243799">
    <property type="component" value="Unassembled WGS sequence"/>
</dbReference>
<sequence>MDHPIARGVLPGLSDVEAALAAVASGRPDSITLQKGIASRCFAPYAADIALILKSTSYSPYHQNMDVPTATVDEALRLGAEAISVGVLVGSELQAAQITHLGAVSREADAAGLPLVAHIYPRGADLPGERLSADNVSYAVRVGAELGVDVVKTEWTGSAETFAQVVEAGGPARVVLAGGNPGRDIRDYFQMTADALSAGAAGATYGRFVWGHVRPGRVVEALHKLIHDGASVDDAVAHVDQGL</sequence>
<dbReference type="InterPro" id="IPR013785">
    <property type="entry name" value="Aldolase_TIM"/>
</dbReference>
<organism evidence="2 3">
    <name type="scientific">Amycolatopsis marina</name>
    <dbReference type="NCBI Taxonomy" id="490629"/>
    <lineage>
        <taxon>Bacteria</taxon>
        <taxon>Bacillati</taxon>
        <taxon>Actinomycetota</taxon>
        <taxon>Actinomycetes</taxon>
        <taxon>Pseudonocardiales</taxon>
        <taxon>Pseudonocardiaceae</taxon>
        <taxon>Amycolatopsis</taxon>
    </lineage>
</organism>
<gene>
    <name evidence="2" type="ORF">SAMN05216266_117104</name>
</gene>
<dbReference type="InterPro" id="IPR002915">
    <property type="entry name" value="DeoC/FbaB/LacD_aldolase"/>
</dbReference>
<name>A0A1I1BZM2_9PSEU</name>
<dbReference type="SUPFAM" id="SSF51569">
    <property type="entry name" value="Aldolase"/>
    <property type="match status" value="1"/>
</dbReference>
<dbReference type="InterPro" id="IPR050456">
    <property type="entry name" value="DeoC/FbaB_aldolase"/>
</dbReference>
<dbReference type="SMART" id="SM01133">
    <property type="entry name" value="DeoC"/>
    <property type="match status" value="1"/>
</dbReference>
<evidence type="ECO:0000313" key="3">
    <source>
        <dbReference type="Proteomes" id="UP000243799"/>
    </source>
</evidence>
<dbReference type="STRING" id="490629.SAMN05216266_117104"/>
<dbReference type="InterPro" id="IPR041720">
    <property type="entry name" value="FbaB-like"/>
</dbReference>
<protein>
    <submittedName>
        <fullName evidence="2">Fructose-bisphosphate aldolase, class I</fullName>
    </submittedName>
</protein>
<dbReference type="PIRSF" id="PIRSF038992">
    <property type="entry name" value="Aldolase_Ia"/>
    <property type="match status" value="1"/>
</dbReference>
<dbReference type="GO" id="GO:0004332">
    <property type="term" value="F:fructose-bisphosphate aldolase activity"/>
    <property type="evidence" value="ECO:0007669"/>
    <property type="project" value="InterPro"/>
</dbReference>
<evidence type="ECO:0000256" key="1">
    <source>
        <dbReference type="PIRSR" id="PIRSR038992-1"/>
    </source>
</evidence>
<reference evidence="3" key="1">
    <citation type="submission" date="2016-10" db="EMBL/GenBank/DDBJ databases">
        <authorList>
            <person name="Varghese N."/>
            <person name="Submissions S."/>
        </authorList>
    </citation>
    <scope>NUCLEOTIDE SEQUENCE [LARGE SCALE GENOMIC DNA]</scope>
    <source>
        <strain evidence="3">CGMCC 4.3568</strain>
    </source>
</reference>